<keyword evidence="4" id="KW-0067">ATP-binding</keyword>
<evidence type="ECO:0000313" key="10">
    <source>
        <dbReference type="Proteomes" id="UP001379949"/>
    </source>
</evidence>
<evidence type="ECO:0000256" key="7">
    <source>
        <dbReference type="ARBA" id="ARBA00029936"/>
    </source>
</evidence>
<evidence type="ECO:0000256" key="2">
    <source>
        <dbReference type="ARBA" id="ARBA00022598"/>
    </source>
</evidence>
<organism evidence="9 10">
    <name type="scientific">Marinomonas arenicola</name>
    <dbReference type="NCBI Taxonomy" id="569601"/>
    <lineage>
        <taxon>Bacteria</taxon>
        <taxon>Pseudomonadati</taxon>
        <taxon>Pseudomonadota</taxon>
        <taxon>Gammaproteobacteria</taxon>
        <taxon>Oceanospirillales</taxon>
        <taxon>Oceanospirillaceae</taxon>
        <taxon>Marinomonas</taxon>
    </lineage>
</organism>
<sequence>RKLVVSELDALGLLEEVKDHDLTVPYGDRGGVVIEPMLTAQWYVRVAPLAKTATEAVANGDIKFVPQQYENMYNSWMNDLNDWCVS</sequence>
<feature type="non-terminal residue" evidence="9">
    <location>
        <position position="1"/>
    </location>
</feature>
<gene>
    <name evidence="9" type="ORF">V6242_17650</name>
</gene>
<dbReference type="Proteomes" id="UP001379949">
    <property type="component" value="Unassembled WGS sequence"/>
</dbReference>
<dbReference type="PANTHER" id="PTHR11946:SF93">
    <property type="entry name" value="VALINE--TRNA LIGASE, CHLOROPLASTIC_MITOCHONDRIAL 2"/>
    <property type="match status" value="1"/>
</dbReference>
<protein>
    <recommendedName>
        <fullName evidence="1">valine--tRNA ligase</fullName>
        <ecNumber evidence="1">6.1.1.9</ecNumber>
    </recommendedName>
    <alternativeName>
        <fullName evidence="7">Valyl-tRNA synthetase</fullName>
    </alternativeName>
</protein>
<evidence type="ECO:0000256" key="6">
    <source>
        <dbReference type="ARBA" id="ARBA00023146"/>
    </source>
</evidence>
<comment type="caution">
    <text evidence="9">The sequence shown here is derived from an EMBL/GenBank/DDBJ whole genome shotgun (WGS) entry which is preliminary data.</text>
</comment>
<evidence type="ECO:0000256" key="4">
    <source>
        <dbReference type="ARBA" id="ARBA00022840"/>
    </source>
</evidence>
<evidence type="ECO:0000256" key="3">
    <source>
        <dbReference type="ARBA" id="ARBA00022741"/>
    </source>
</evidence>
<feature type="non-terminal residue" evidence="9">
    <location>
        <position position="86"/>
    </location>
</feature>
<name>A0ABU9GBX0_9GAMM</name>
<evidence type="ECO:0000313" key="9">
    <source>
        <dbReference type="EMBL" id="MEL0614972.1"/>
    </source>
</evidence>
<accession>A0ABU9GBX0</accession>
<evidence type="ECO:0000256" key="5">
    <source>
        <dbReference type="ARBA" id="ARBA00022917"/>
    </source>
</evidence>
<dbReference type="GO" id="GO:0016874">
    <property type="term" value="F:ligase activity"/>
    <property type="evidence" value="ECO:0007669"/>
    <property type="project" value="UniProtKB-KW"/>
</dbReference>
<dbReference type="Pfam" id="PF00133">
    <property type="entry name" value="tRNA-synt_1"/>
    <property type="match status" value="1"/>
</dbReference>
<dbReference type="InterPro" id="IPR002303">
    <property type="entry name" value="Valyl-tRNA_ligase"/>
</dbReference>
<keyword evidence="3" id="KW-0547">Nucleotide-binding</keyword>
<keyword evidence="6" id="KW-0030">Aminoacyl-tRNA synthetase</keyword>
<feature type="domain" description="Aminoacyl-tRNA synthetase class Ia" evidence="8">
    <location>
        <begin position="17"/>
        <end position="86"/>
    </location>
</feature>
<evidence type="ECO:0000259" key="8">
    <source>
        <dbReference type="Pfam" id="PF00133"/>
    </source>
</evidence>
<reference evidence="9 10" key="1">
    <citation type="submission" date="2024-02" db="EMBL/GenBank/DDBJ databases">
        <title>Bacteria isolated from the canopy kelp, Nereocystis luetkeana.</title>
        <authorList>
            <person name="Pfister C.A."/>
            <person name="Younker I.T."/>
            <person name="Light S.H."/>
        </authorList>
    </citation>
    <scope>NUCLEOTIDE SEQUENCE [LARGE SCALE GENOMIC DNA]</scope>
    <source>
        <strain evidence="9 10">TI.4.07</strain>
    </source>
</reference>
<dbReference type="SUPFAM" id="SSF52374">
    <property type="entry name" value="Nucleotidylyl transferase"/>
    <property type="match status" value="1"/>
</dbReference>
<keyword evidence="2 9" id="KW-0436">Ligase</keyword>
<keyword evidence="5" id="KW-0648">Protein biosynthesis</keyword>
<keyword evidence="10" id="KW-1185">Reference proteome</keyword>
<dbReference type="EC" id="6.1.1.9" evidence="1"/>
<dbReference type="InterPro" id="IPR002300">
    <property type="entry name" value="aa-tRNA-synth_Ia"/>
</dbReference>
<dbReference type="EMBL" id="JBAKAR010000067">
    <property type="protein sequence ID" value="MEL0614972.1"/>
    <property type="molecule type" value="Genomic_DNA"/>
</dbReference>
<dbReference type="RefSeq" id="WP_341568201.1">
    <property type="nucleotide sequence ID" value="NZ_JBAKAR010000067.1"/>
</dbReference>
<proteinExistence type="predicted"/>
<evidence type="ECO:0000256" key="1">
    <source>
        <dbReference type="ARBA" id="ARBA00013169"/>
    </source>
</evidence>
<dbReference type="PANTHER" id="PTHR11946">
    <property type="entry name" value="VALYL-TRNA SYNTHETASES"/>
    <property type="match status" value="1"/>
</dbReference>
<dbReference type="Gene3D" id="3.40.50.620">
    <property type="entry name" value="HUPs"/>
    <property type="match status" value="1"/>
</dbReference>
<dbReference type="InterPro" id="IPR014729">
    <property type="entry name" value="Rossmann-like_a/b/a_fold"/>
</dbReference>